<dbReference type="Proteomes" id="UP000006727">
    <property type="component" value="Chromosome 8"/>
</dbReference>
<dbReference type="STRING" id="3218.A0A2K1K672"/>
<feature type="region of interest" description="Disordered" evidence="1">
    <location>
        <begin position="1"/>
        <end position="36"/>
    </location>
</feature>
<dbReference type="InterPro" id="IPR036609">
    <property type="entry name" value="LCCL_sf"/>
</dbReference>
<feature type="region of interest" description="Disordered" evidence="1">
    <location>
        <begin position="707"/>
        <end position="733"/>
    </location>
</feature>
<dbReference type="Gene3D" id="2.170.130.20">
    <property type="entry name" value="LCCL-like domain"/>
    <property type="match status" value="1"/>
</dbReference>
<sequence>MSLPVKRQHEETASVVGKALEGSGTGTGKQNYAGVGSGMVMEPASAFGGELRPAKVARHGDRGVDPAEKVEFFNSSHANFKPGRDGGGSGSIEGTVVEGNSIKEGQVQTLRIKFSGGSAEGKSDREGRDPGRLDLERKTSGGKDYGDVLKESSGNKELLGRVNVKSEEQLLQSGGSGREVGQELVDNARGEGNSEGLRKKSPREGEGKVAVKDVPTDVKREEPHEKEKEKKDEKRSEREEDALPSLQQQQQQQLLPQSHLDVTNEKDNERDEKERDKGDKEKERMWEREGSRDKEREDARSEKREKREKERDRDFHRREREERDDNLVNKGEKDDGKPVKVEDIDTDRKLTREVDERKLVEKEARERVRERDRDKERDEDGEKEKRKKRSREQEKNRDSLGTMDTEVAGGEKEKDAAHGHGVQQRKRMLRPRGQSNPANRDPRSRFRPKDIEGAQGRAESSFINYRVGEGMPELAKLRKEYDSGERNSSDNGWGPAVEIRIPAEHATTNNRQVRGSQLWGTDIYTDDSDIVAVLLHTGYYSPSPTPPPDSISELRATIRILESQNMYTSTLRNSIRSRAWGGGSGCSYNVERCRIVKQGGGTVELEPSLTRTPPFVPTLAPAASERTVTTRAASSSPYRQQRFMQEVTIQYNLCNEPWAKYSMSIVADRGLKKSQYTSARLKKGEVLYVETQVHRYELAYDGERTTCNGATTATSSFPPGTSGMEKGKEKWGSTDRTLAVGDKEPILQTHNGEKSHGNHPSNGLTGGHHGHSSSEPHEYYRWSKCKRPLSLSSMKKKGVPLSEEFIEVLEEGLAWEEIQWSPTGVWVRGTVYILSRAQFFSSDKDDMEE</sequence>
<evidence type="ECO:0000256" key="1">
    <source>
        <dbReference type="SAM" id="MobiDB-lite"/>
    </source>
</evidence>
<feature type="region of interest" description="Disordered" evidence="1">
    <location>
        <begin position="75"/>
        <end position="95"/>
    </location>
</feature>
<feature type="region of interest" description="Disordered" evidence="1">
    <location>
        <begin position="748"/>
        <end position="776"/>
    </location>
</feature>
<gene>
    <name evidence="3" type="primary">LOC112285754</name>
    <name evidence="2" type="ORF">PHYPA_011175</name>
</gene>
<evidence type="ECO:0000313" key="4">
    <source>
        <dbReference type="Proteomes" id="UP000006727"/>
    </source>
</evidence>
<dbReference type="KEGG" id="ppp:112285754"/>
<dbReference type="FunCoup" id="A0A2K1K672">
    <property type="interactions" value="2012"/>
</dbReference>
<dbReference type="Pfam" id="PF08642">
    <property type="entry name" value="Rxt3"/>
    <property type="match status" value="1"/>
</dbReference>
<dbReference type="EnsemblPlants" id="Pp3c8_5360V3.3">
    <property type="protein sequence ID" value="Pp3c8_5360V3.3"/>
    <property type="gene ID" value="Pp3c8_5360"/>
</dbReference>
<dbReference type="EnsemblPlants" id="Pp3c8_5360V3.2">
    <property type="protein sequence ID" value="Pp3c8_5360V3.2"/>
    <property type="gene ID" value="Pp3c8_5360"/>
</dbReference>
<reference evidence="2 4" key="2">
    <citation type="journal article" date="2018" name="Plant J.">
        <title>The Physcomitrella patens chromosome-scale assembly reveals moss genome structure and evolution.</title>
        <authorList>
            <person name="Lang D."/>
            <person name="Ullrich K.K."/>
            <person name="Murat F."/>
            <person name="Fuchs J."/>
            <person name="Jenkins J."/>
            <person name="Haas F.B."/>
            <person name="Piednoel M."/>
            <person name="Gundlach H."/>
            <person name="Van Bel M."/>
            <person name="Meyberg R."/>
            <person name="Vives C."/>
            <person name="Morata J."/>
            <person name="Symeonidi A."/>
            <person name="Hiss M."/>
            <person name="Muchero W."/>
            <person name="Kamisugi Y."/>
            <person name="Saleh O."/>
            <person name="Blanc G."/>
            <person name="Decker E.L."/>
            <person name="van Gessel N."/>
            <person name="Grimwood J."/>
            <person name="Hayes R.D."/>
            <person name="Graham S.W."/>
            <person name="Gunter L.E."/>
            <person name="McDaniel S.F."/>
            <person name="Hoernstein S.N.W."/>
            <person name="Larsson A."/>
            <person name="Li F.W."/>
            <person name="Perroud P.F."/>
            <person name="Phillips J."/>
            <person name="Ranjan P."/>
            <person name="Rokshar D.S."/>
            <person name="Rothfels C.J."/>
            <person name="Schneider L."/>
            <person name="Shu S."/>
            <person name="Stevenson D.W."/>
            <person name="Thummler F."/>
            <person name="Tillich M."/>
            <person name="Villarreal Aguilar J.C."/>
            <person name="Widiez T."/>
            <person name="Wong G.K."/>
            <person name="Wymore A."/>
            <person name="Zhang Y."/>
            <person name="Zimmer A.D."/>
            <person name="Quatrano R.S."/>
            <person name="Mayer K.F.X."/>
            <person name="Goodstein D."/>
            <person name="Casacuberta J.M."/>
            <person name="Vandepoele K."/>
            <person name="Reski R."/>
            <person name="Cuming A.C."/>
            <person name="Tuskan G.A."/>
            <person name="Maumus F."/>
            <person name="Salse J."/>
            <person name="Schmutz J."/>
            <person name="Rensing S.A."/>
        </authorList>
    </citation>
    <scope>NUCLEOTIDE SEQUENCE [LARGE SCALE GENOMIC DNA]</scope>
    <source>
        <strain evidence="3 4">cv. Gransden 2004</strain>
    </source>
</reference>
<dbReference type="RefSeq" id="XP_024382608.1">
    <property type="nucleotide sequence ID" value="XM_024526840.2"/>
</dbReference>
<protein>
    <recommendedName>
        <fullName evidence="5">Histone deacetylation protein Rxt3</fullName>
    </recommendedName>
</protein>
<feature type="compositionally biased region" description="Basic and acidic residues" evidence="1">
    <location>
        <begin position="440"/>
        <end position="452"/>
    </location>
</feature>
<dbReference type="Gramene" id="Pp3c8_5360V3.1">
    <property type="protein sequence ID" value="Pp3c8_5360V3.1"/>
    <property type="gene ID" value="Pp3c8_5360"/>
</dbReference>
<feature type="compositionally biased region" description="Basic and acidic residues" evidence="1">
    <location>
        <begin position="409"/>
        <end position="418"/>
    </location>
</feature>
<feature type="region of interest" description="Disordered" evidence="1">
    <location>
        <begin position="107"/>
        <end position="457"/>
    </location>
</feature>
<feature type="compositionally biased region" description="Basic and acidic residues" evidence="1">
    <location>
        <begin position="262"/>
        <end position="384"/>
    </location>
</feature>
<dbReference type="EnsemblPlants" id="Pp3c8_5360V3.1">
    <property type="protein sequence ID" value="Pp3c8_5360V3.1"/>
    <property type="gene ID" value="Pp3c8_5360"/>
</dbReference>
<dbReference type="OrthoDB" id="3596986at2759"/>
<dbReference type="SUPFAM" id="SSF69848">
    <property type="entry name" value="LCCL domain"/>
    <property type="match status" value="1"/>
</dbReference>
<proteinExistence type="predicted"/>
<dbReference type="AlphaFoldDB" id="A0A2K1K672"/>
<dbReference type="Gramene" id="Pp3c8_5360V3.3">
    <property type="protein sequence ID" value="Pp3c8_5360V3.3"/>
    <property type="gene ID" value="Pp3c8_5360"/>
</dbReference>
<feature type="compositionally biased region" description="Basic and acidic residues" evidence="1">
    <location>
        <begin position="196"/>
        <end position="238"/>
    </location>
</feature>
<reference evidence="3" key="3">
    <citation type="submission" date="2020-12" db="UniProtKB">
        <authorList>
            <consortium name="EnsemblPlants"/>
        </authorList>
    </citation>
    <scope>IDENTIFICATION</scope>
</reference>
<dbReference type="GeneID" id="112285754"/>
<dbReference type="Gramene" id="Pp3c8_5360V3.2">
    <property type="protein sequence ID" value="Pp3c8_5360V3.2"/>
    <property type="gene ID" value="Pp3c8_5360"/>
</dbReference>
<reference evidence="2 4" key="1">
    <citation type="journal article" date="2008" name="Science">
        <title>The Physcomitrella genome reveals evolutionary insights into the conquest of land by plants.</title>
        <authorList>
            <person name="Rensing S."/>
            <person name="Lang D."/>
            <person name="Zimmer A."/>
            <person name="Terry A."/>
            <person name="Salamov A."/>
            <person name="Shapiro H."/>
            <person name="Nishiyama T."/>
            <person name="Perroud P.-F."/>
            <person name="Lindquist E."/>
            <person name="Kamisugi Y."/>
            <person name="Tanahashi T."/>
            <person name="Sakakibara K."/>
            <person name="Fujita T."/>
            <person name="Oishi K."/>
            <person name="Shin-I T."/>
            <person name="Kuroki Y."/>
            <person name="Toyoda A."/>
            <person name="Suzuki Y."/>
            <person name="Hashimoto A."/>
            <person name="Yamaguchi K."/>
            <person name="Sugano A."/>
            <person name="Kohara Y."/>
            <person name="Fujiyama A."/>
            <person name="Anterola A."/>
            <person name="Aoki S."/>
            <person name="Ashton N."/>
            <person name="Barbazuk W.B."/>
            <person name="Barker E."/>
            <person name="Bennetzen J."/>
            <person name="Bezanilla M."/>
            <person name="Blankenship R."/>
            <person name="Cho S.H."/>
            <person name="Dutcher S."/>
            <person name="Estelle M."/>
            <person name="Fawcett J.A."/>
            <person name="Gundlach H."/>
            <person name="Hanada K."/>
            <person name="Heyl A."/>
            <person name="Hicks K.A."/>
            <person name="Hugh J."/>
            <person name="Lohr M."/>
            <person name="Mayer K."/>
            <person name="Melkozernov A."/>
            <person name="Murata T."/>
            <person name="Nelson D."/>
            <person name="Pils B."/>
            <person name="Prigge M."/>
            <person name="Reiss B."/>
            <person name="Renner T."/>
            <person name="Rombauts S."/>
            <person name="Rushton P."/>
            <person name="Sanderfoot A."/>
            <person name="Schween G."/>
            <person name="Shiu S.-H."/>
            <person name="Stueber K."/>
            <person name="Theodoulou F.L."/>
            <person name="Tu H."/>
            <person name="Van de Peer Y."/>
            <person name="Verrier P.J."/>
            <person name="Waters E."/>
            <person name="Wood A."/>
            <person name="Yang L."/>
            <person name="Cove D."/>
            <person name="Cuming A."/>
            <person name="Hasebe M."/>
            <person name="Lucas S."/>
            <person name="Mishler D.B."/>
            <person name="Reski R."/>
            <person name="Grigoriev I."/>
            <person name="Quatrano R.S."/>
            <person name="Boore J.L."/>
        </authorList>
    </citation>
    <scope>NUCLEOTIDE SEQUENCE [LARGE SCALE GENOMIC DNA]</scope>
    <source>
        <strain evidence="3 4">cv. Gransden 2004</strain>
    </source>
</reference>
<evidence type="ECO:0000313" key="3">
    <source>
        <dbReference type="EnsemblPlants" id="Pp3c8_5360V3.1"/>
    </source>
</evidence>
<name>A0A2K1K672_PHYPA</name>
<organism evidence="2">
    <name type="scientific">Physcomitrium patens</name>
    <name type="common">Spreading-leaved earth moss</name>
    <name type="synonym">Physcomitrella patens</name>
    <dbReference type="NCBI Taxonomy" id="3218"/>
    <lineage>
        <taxon>Eukaryota</taxon>
        <taxon>Viridiplantae</taxon>
        <taxon>Streptophyta</taxon>
        <taxon>Embryophyta</taxon>
        <taxon>Bryophyta</taxon>
        <taxon>Bryophytina</taxon>
        <taxon>Bryopsida</taxon>
        <taxon>Funariidae</taxon>
        <taxon>Funariales</taxon>
        <taxon>Funariaceae</taxon>
        <taxon>Physcomitrium</taxon>
    </lineage>
</organism>
<dbReference type="OMA" id="IQWSPTG"/>
<evidence type="ECO:0008006" key="5">
    <source>
        <dbReference type="Google" id="ProtNLM"/>
    </source>
</evidence>
<dbReference type="InterPro" id="IPR013951">
    <property type="entry name" value="Rxt3"/>
</dbReference>
<accession>A0A2K1K672</accession>
<dbReference type="EMBL" id="ABEU02000008">
    <property type="protein sequence ID" value="PNR49279.1"/>
    <property type="molecule type" value="Genomic_DNA"/>
</dbReference>
<keyword evidence="4" id="KW-1185">Reference proteome</keyword>
<evidence type="ECO:0000313" key="2">
    <source>
        <dbReference type="EMBL" id="PNR49279.1"/>
    </source>
</evidence>
<feature type="compositionally biased region" description="Basic and acidic residues" evidence="1">
    <location>
        <begin position="121"/>
        <end position="154"/>
    </location>
</feature>
<feature type="compositionally biased region" description="Low complexity" evidence="1">
    <location>
        <begin position="243"/>
        <end position="258"/>
    </location>
</feature>
<feature type="compositionally biased region" description="Polar residues" evidence="1">
    <location>
        <begin position="707"/>
        <end position="719"/>
    </location>
</feature>
<dbReference type="PaxDb" id="3218-PP1S411_2V6.1"/>